<organism evidence="1 2">
    <name type="scientific">Pseudomonas syringae pv. actinidiae ICMP 18807</name>
    <dbReference type="NCBI Taxonomy" id="1194404"/>
    <lineage>
        <taxon>Bacteria</taxon>
        <taxon>Pseudomonadati</taxon>
        <taxon>Pseudomonadota</taxon>
        <taxon>Gammaproteobacteria</taxon>
        <taxon>Pseudomonadales</taxon>
        <taxon>Pseudomonadaceae</taxon>
        <taxon>Pseudomonas</taxon>
        <taxon>Pseudomonas syringae</taxon>
    </lineage>
</organism>
<evidence type="ECO:0000313" key="1">
    <source>
        <dbReference type="EMBL" id="EPN36776.1"/>
    </source>
</evidence>
<dbReference type="PATRIC" id="fig|1194404.4.peg.6771"/>
<proteinExistence type="predicted"/>
<evidence type="ECO:0000313" key="2">
    <source>
        <dbReference type="Proteomes" id="UP000015729"/>
    </source>
</evidence>
<dbReference type="GO" id="GO:0016301">
    <property type="term" value="F:kinase activity"/>
    <property type="evidence" value="ECO:0007669"/>
    <property type="project" value="UniProtKB-KW"/>
</dbReference>
<name>S6T563_PSESF</name>
<accession>S6T563</accession>
<protein>
    <submittedName>
        <fullName evidence="1">Sensory box histidine kinase/response regulator</fullName>
    </submittedName>
</protein>
<keyword evidence="1" id="KW-0418">Kinase</keyword>
<dbReference type="InterPro" id="IPR011006">
    <property type="entry name" value="CheY-like_superfamily"/>
</dbReference>
<gene>
    <name evidence="1" type="ORF">A244_32911</name>
</gene>
<dbReference type="EMBL" id="AOKG01002272">
    <property type="protein sequence ID" value="EPN36776.1"/>
    <property type="molecule type" value="Genomic_DNA"/>
</dbReference>
<dbReference type="SUPFAM" id="SSF52172">
    <property type="entry name" value="CheY-like"/>
    <property type="match status" value="1"/>
</dbReference>
<dbReference type="Proteomes" id="UP000015729">
    <property type="component" value="Unassembled WGS sequence"/>
</dbReference>
<dbReference type="AlphaFoldDB" id="S6T563"/>
<keyword evidence="1" id="KW-0808">Transferase</keyword>
<reference evidence="1 2" key="1">
    <citation type="journal article" date="2013" name="PLoS Pathog.">
        <title>Genomic analysis of the Kiwifruit pathogen Pseudomonas syringae pv. actinidiae provides insight into the origins of an emergent plant disease.</title>
        <authorList>
            <person name="McCann H.C."/>
            <person name="Rikkerink E.H."/>
            <person name="Bertels F."/>
            <person name="Fiers M."/>
            <person name="Lu A."/>
            <person name="Rees-George J."/>
            <person name="Andersen M.T."/>
            <person name="Gleave A.P."/>
            <person name="Haubold B."/>
            <person name="Wohlers M.W."/>
            <person name="Guttman D.S."/>
            <person name="Wang P.W."/>
            <person name="Straub C."/>
            <person name="Vanneste J.L."/>
            <person name="Rainey P.B."/>
            <person name="Templeton M.D."/>
        </authorList>
    </citation>
    <scope>NUCLEOTIDE SEQUENCE [LARGE SCALE GENOMIC DNA]</scope>
    <source>
        <strain evidence="1 2">ICMP 18807</strain>
    </source>
</reference>
<feature type="non-terminal residue" evidence="1">
    <location>
        <position position="97"/>
    </location>
</feature>
<comment type="caution">
    <text evidence="1">The sequence shown here is derived from an EMBL/GenBank/DDBJ whole genome shotgun (WGS) entry which is preliminary data.</text>
</comment>
<sequence>MSTQGLLSERAIILAPRGRDSQIALRILNEAGYPATAAADLFELVKELTAGAGLAIIADEALRNGDINPLLALLGHQPAWSDLPIVLLTHHGGPDHN</sequence>